<dbReference type="InterPro" id="IPR044730">
    <property type="entry name" value="RNase_H-like_dom_plant"/>
</dbReference>
<dbReference type="InterPro" id="IPR002156">
    <property type="entry name" value="RNaseH_domain"/>
</dbReference>
<gene>
    <name evidence="2" type="ORF">ACH5RR_026427</name>
</gene>
<dbReference type="PANTHER" id="PTHR47723">
    <property type="entry name" value="OS05G0353850 PROTEIN"/>
    <property type="match status" value="1"/>
</dbReference>
<feature type="domain" description="RNase H type-1" evidence="1">
    <location>
        <begin position="121"/>
        <end position="193"/>
    </location>
</feature>
<dbReference type="InterPro" id="IPR036397">
    <property type="entry name" value="RNaseH_sf"/>
</dbReference>
<evidence type="ECO:0000313" key="2">
    <source>
        <dbReference type="EMBL" id="KAL3513710.1"/>
    </source>
</evidence>
<sequence>MCLNLFGGWTVLHYIPYFGIMELFEDFFLVSHAKVFEASSQFSLPSTWQSSCCLSRSRVLSPQLVCWSPQPSGSYKLNVNGSCFRNLGCWWKEYRSVCSRSGFGGVHFGFWTYDEQVLTLEAGLRLCLDKGWSDVLVETDSMVLYQMVRGDISLPWKLYSFIPKIRCLMAADQFQISHIFREANMVADSLAKMVALLWVLISVLNLLFHNQYVACLPGLHANSFY</sequence>
<protein>
    <recommendedName>
        <fullName evidence="1">RNase H type-1 domain-containing protein</fullName>
    </recommendedName>
</protein>
<keyword evidence="3" id="KW-1185">Reference proteome</keyword>
<dbReference type="CDD" id="cd06222">
    <property type="entry name" value="RNase_H_like"/>
    <property type="match status" value="1"/>
</dbReference>
<name>A0ABD2Z2K2_9GENT</name>
<dbReference type="PANTHER" id="PTHR47723:SF19">
    <property type="entry name" value="POLYNUCLEOTIDYL TRANSFERASE, RIBONUCLEASE H-LIKE SUPERFAMILY PROTEIN"/>
    <property type="match status" value="1"/>
</dbReference>
<accession>A0ABD2Z2K2</accession>
<dbReference type="EMBL" id="JBJUIK010000011">
    <property type="protein sequence ID" value="KAL3513710.1"/>
    <property type="molecule type" value="Genomic_DNA"/>
</dbReference>
<dbReference type="SUPFAM" id="SSF53098">
    <property type="entry name" value="Ribonuclease H-like"/>
    <property type="match status" value="1"/>
</dbReference>
<organism evidence="2 3">
    <name type="scientific">Cinchona calisaya</name>
    <dbReference type="NCBI Taxonomy" id="153742"/>
    <lineage>
        <taxon>Eukaryota</taxon>
        <taxon>Viridiplantae</taxon>
        <taxon>Streptophyta</taxon>
        <taxon>Embryophyta</taxon>
        <taxon>Tracheophyta</taxon>
        <taxon>Spermatophyta</taxon>
        <taxon>Magnoliopsida</taxon>
        <taxon>eudicotyledons</taxon>
        <taxon>Gunneridae</taxon>
        <taxon>Pentapetalae</taxon>
        <taxon>asterids</taxon>
        <taxon>lamiids</taxon>
        <taxon>Gentianales</taxon>
        <taxon>Rubiaceae</taxon>
        <taxon>Cinchonoideae</taxon>
        <taxon>Cinchoneae</taxon>
        <taxon>Cinchona</taxon>
    </lineage>
</organism>
<comment type="caution">
    <text evidence="2">The sequence shown here is derived from an EMBL/GenBank/DDBJ whole genome shotgun (WGS) entry which is preliminary data.</text>
</comment>
<dbReference type="Pfam" id="PF13456">
    <property type="entry name" value="RVT_3"/>
    <property type="match status" value="1"/>
</dbReference>
<dbReference type="Proteomes" id="UP001630127">
    <property type="component" value="Unassembled WGS sequence"/>
</dbReference>
<dbReference type="Gene3D" id="3.30.420.10">
    <property type="entry name" value="Ribonuclease H-like superfamily/Ribonuclease H"/>
    <property type="match status" value="1"/>
</dbReference>
<evidence type="ECO:0000259" key="1">
    <source>
        <dbReference type="Pfam" id="PF13456"/>
    </source>
</evidence>
<proteinExistence type="predicted"/>
<dbReference type="InterPro" id="IPR012337">
    <property type="entry name" value="RNaseH-like_sf"/>
</dbReference>
<reference evidence="2 3" key="1">
    <citation type="submission" date="2024-11" db="EMBL/GenBank/DDBJ databases">
        <title>A near-complete genome assembly of Cinchona calisaya.</title>
        <authorList>
            <person name="Lian D.C."/>
            <person name="Zhao X.W."/>
            <person name="Wei L."/>
        </authorList>
    </citation>
    <scope>NUCLEOTIDE SEQUENCE [LARGE SCALE GENOMIC DNA]</scope>
    <source>
        <tissue evidence="2">Nenye</tissue>
    </source>
</reference>
<dbReference type="AlphaFoldDB" id="A0ABD2Z2K2"/>
<dbReference type="InterPro" id="IPR053151">
    <property type="entry name" value="RNase_H-like"/>
</dbReference>
<evidence type="ECO:0000313" key="3">
    <source>
        <dbReference type="Proteomes" id="UP001630127"/>
    </source>
</evidence>